<dbReference type="KEGG" id="mseb:RE474_09980"/>
<organism evidence="8 9">
    <name type="scientific">Methanolobus sediminis</name>
    <dbReference type="NCBI Taxonomy" id="3072978"/>
    <lineage>
        <taxon>Archaea</taxon>
        <taxon>Methanobacteriati</taxon>
        <taxon>Methanobacteriota</taxon>
        <taxon>Stenosarchaea group</taxon>
        <taxon>Methanomicrobia</taxon>
        <taxon>Methanosarcinales</taxon>
        <taxon>Methanosarcinaceae</taxon>
        <taxon>Methanolobus</taxon>
    </lineage>
</organism>
<comment type="catalytic activity">
    <reaction evidence="5">
        <text>siroheme + 2 H(+) = 12,18-didecarboxysiroheme + 2 CO2</text>
        <dbReference type="Rhea" id="RHEA:19093"/>
        <dbReference type="ChEBI" id="CHEBI:15378"/>
        <dbReference type="ChEBI" id="CHEBI:16526"/>
        <dbReference type="ChEBI" id="CHEBI:60052"/>
        <dbReference type="ChEBI" id="CHEBI:140497"/>
        <dbReference type="EC" id="4.1.1.111"/>
    </reaction>
</comment>
<dbReference type="InterPro" id="IPR050684">
    <property type="entry name" value="HTH-Siroheme_Decarb"/>
</dbReference>
<dbReference type="InterPro" id="IPR036388">
    <property type="entry name" value="WH-like_DNA-bd_sf"/>
</dbReference>
<dbReference type="InterPro" id="IPR053953">
    <property type="entry name" value="NirdL-like_HTH"/>
</dbReference>
<accession>A0AA51UJ01</accession>
<dbReference type="EC" id="4.1.1.111" evidence="4"/>
<dbReference type="PANTHER" id="PTHR43413:SF1">
    <property type="entry name" value="SIROHEME DECARBOXYLASE NIRL SUBUNIT"/>
    <property type="match status" value="1"/>
</dbReference>
<dbReference type="SUPFAM" id="SSF46785">
    <property type="entry name" value="Winged helix' DNA-binding domain"/>
    <property type="match status" value="1"/>
</dbReference>
<dbReference type="GO" id="GO:0016829">
    <property type="term" value="F:lyase activity"/>
    <property type="evidence" value="ECO:0007669"/>
    <property type="project" value="UniProtKB-KW"/>
</dbReference>
<evidence type="ECO:0000256" key="1">
    <source>
        <dbReference type="ARBA" id="ARBA00023239"/>
    </source>
</evidence>
<dbReference type="RefSeq" id="WP_309310224.1">
    <property type="nucleotide sequence ID" value="NZ_CP133592.1"/>
</dbReference>
<dbReference type="Proteomes" id="UP001182908">
    <property type="component" value="Chromosome"/>
</dbReference>
<evidence type="ECO:0000256" key="5">
    <source>
        <dbReference type="ARBA" id="ARBA00048470"/>
    </source>
</evidence>
<dbReference type="SMART" id="SM00344">
    <property type="entry name" value="HTH_ASNC"/>
    <property type="match status" value="1"/>
</dbReference>
<evidence type="ECO:0000256" key="2">
    <source>
        <dbReference type="ARBA" id="ARBA00023444"/>
    </source>
</evidence>
<dbReference type="PANTHER" id="PTHR43413">
    <property type="entry name" value="TRANSCRIPTIONAL REGULATOR, ASNC FAMILY"/>
    <property type="match status" value="1"/>
</dbReference>
<keyword evidence="1" id="KW-0456">Lyase</keyword>
<dbReference type="Pfam" id="PF22451">
    <property type="entry name" value="NirdL-like_HTH"/>
    <property type="match status" value="1"/>
</dbReference>
<feature type="domain" description="Siroheme decarboxylase NirL-like HTH" evidence="7">
    <location>
        <begin position="8"/>
        <end position="54"/>
    </location>
</feature>
<comment type="similarity">
    <text evidence="3">Belongs to the Ahb/Nir family.</text>
</comment>
<dbReference type="GeneID" id="84233047"/>
<dbReference type="AlphaFoldDB" id="A0AA51UJ01"/>
<dbReference type="Gene3D" id="1.10.10.10">
    <property type="entry name" value="Winged helix-like DNA-binding domain superfamily/Winged helix DNA-binding domain"/>
    <property type="match status" value="1"/>
</dbReference>
<dbReference type="EMBL" id="CP133592">
    <property type="protein sequence ID" value="WMW24412.1"/>
    <property type="molecule type" value="Genomic_DNA"/>
</dbReference>
<evidence type="ECO:0000259" key="7">
    <source>
        <dbReference type="Pfam" id="PF22451"/>
    </source>
</evidence>
<protein>
    <recommendedName>
        <fullName evidence="4">siroheme decarboxylase</fullName>
        <ecNumber evidence="4">4.1.1.111</ecNumber>
    </recommendedName>
</protein>
<dbReference type="Pfam" id="PF17805">
    <property type="entry name" value="AsnC_trans_reg2"/>
    <property type="match status" value="1"/>
</dbReference>
<evidence type="ECO:0000313" key="9">
    <source>
        <dbReference type="Proteomes" id="UP001182908"/>
    </source>
</evidence>
<evidence type="ECO:0000256" key="4">
    <source>
        <dbReference type="ARBA" id="ARBA00023471"/>
    </source>
</evidence>
<proteinExistence type="inferred from homology"/>
<feature type="domain" description="Siroheme decarboxylase AsnC-like ligand binding" evidence="6">
    <location>
        <begin position="66"/>
        <end position="143"/>
    </location>
</feature>
<reference evidence="8 9" key="1">
    <citation type="submission" date="2023-08" db="EMBL/GenBank/DDBJ databases">
        <title>Methanolobus mangrovi sp. nov. and Methanolobus sediminis sp. nov, two novel methylotrophic methanogens isolated from mangrove sediments in China.</title>
        <authorList>
            <person name="Zhou J."/>
        </authorList>
    </citation>
    <scope>NUCLEOTIDE SEQUENCE [LARGE SCALE GENOMIC DNA]</scope>
    <source>
        <strain evidence="8 9">FTZ6</strain>
    </source>
</reference>
<sequence>MIFLDDTDKKILNTIQFDFPLETEPYKKLGEELGISEDEVIERLDRLHNEGAVRKIGPIINRKGVGGTSTLVAVSVPEEKVDEVAEYINAYHEVSHNYHRPEKFNVWFTISAVNRERIDTILEELQEKTGLDFVDLPTKKLFKIGVKFNIK</sequence>
<evidence type="ECO:0000313" key="8">
    <source>
        <dbReference type="EMBL" id="WMW24412.1"/>
    </source>
</evidence>
<evidence type="ECO:0000256" key="3">
    <source>
        <dbReference type="ARBA" id="ARBA00023457"/>
    </source>
</evidence>
<comment type="pathway">
    <text evidence="2">Porphyrin-containing compound metabolism.</text>
</comment>
<gene>
    <name evidence="8" type="ORF">RE474_09980</name>
</gene>
<dbReference type="Gene3D" id="3.30.70.3460">
    <property type="match status" value="1"/>
</dbReference>
<keyword evidence="9" id="KW-1185">Reference proteome</keyword>
<dbReference type="InterPro" id="IPR040523">
    <property type="entry name" value="AsnC_trans_reg2"/>
</dbReference>
<dbReference type="InterPro" id="IPR019888">
    <property type="entry name" value="Tscrpt_reg_AsnC-like"/>
</dbReference>
<dbReference type="InterPro" id="IPR036390">
    <property type="entry name" value="WH_DNA-bd_sf"/>
</dbReference>
<evidence type="ECO:0000259" key="6">
    <source>
        <dbReference type="Pfam" id="PF17805"/>
    </source>
</evidence>
<name>A0AA51UJ01_9EURY</name>